<dbReference type="CDD" id="cd04301">
    <property type="entry name" value="NAT_SF"/>
    <property type="match status" value="1"/>
</dbReference>
<sequence length="370" mass="42233">MSIQFRQAVLSDVDALVALEARCFDSDRLSRRSFKRFCQPGPHRLRALFIDDTIAGYSLILLRRGTSLARLYSLALAPERRGQGLAQRLLQDAEECAAALDSVYLRLEVRTDNEAAIALYQRCGYQRFGQVADYYDDGCDALRYEKRLTSLVRSSALNAPKYYRQTTEFTCGPASLMMAMHALRPTTPMDRRNELQLWREATTIFMTSGHGGCSPQGLALAALRRHFQVLMYINDSGTPFIDSVRDPHKREVIQLVHDDFLDQLQDYPDTLTTCHLDNATFSEALDRHNHLVALISTWSLNRNRAPHWVYIHRSDRNYVYIHDPDTEEQAGQSEAEFVHVPIAIDRFVGMASFGKRRLRCLLAIENVDSP</sequence>
<evidence type="ECO:0000256" key="1">
    <source>
        <dbReference type="ARBA" id="ARBA00022679"/>
    </source>
</evidence>
<dbReference type="InterPro" id="IPR050680">
    <property type="entry name" value="YpeA/RimI_acetyltransf"/>
</dbReference>
<feature type="domain" description="N-acetyltransferase" evidence="3">
    <location>
        <begin position="3"/>
        <end position="149"/>
    </location>
</feature>
<reference evidence="4 5" key="1">
    <citation type="submission" date="2020-12" db="EMBL/GenBank/DDBJ databases">
        <authorList>
            <person name="Shan Y."/>
        </authorList>
    </citation>
    <scope>NUCLEOTIDE SEQUENCE [LARGE SCALE GENOMIC DNA]</scope>
    <source>
        <strain evidence="5">csc3.9</strain>
    </source>
</reference>
<protein>
    <submittedName>
        <fullName evidence="4">GNAT family N-acetyltransferase/peptidase C39 family protein</fullName>
    </submittedName>
</protein>
<evidence type="ECO:0000313" key="4">
    <source>
        <dbReference type="EMBL" id="QQD20104.1"/>
    </source>
</evidence>
<dbReference type="PANTHER" id="PTHR43420:SF44">
    <property type="entry name" value="ACETYLTRANSFERASE YPEA"/>
    <property type="match status" value="1"/>
</dbReference>
<dbReference type="InterPro" id="IPR016181">
    <property type="entry name" value="Acyl_CoA_acyltransferase"/>
</dbReference>
<evidence type="ECO:0000259" key="3">
    <source>
        <dbReference type="PROSITE" id="PS51186"/>
    </source>
</evidence>
<proteinExistence type="predicted"/>
<dbReference type="KEGG" id="snan:I6N98_07580"/>
<evidence type="ECO:0000313" key="5">
    <source>
        <dbReference type="Proteomes" id="UP000596063"/>
    </source>
</evidence>
<name>A0A7T4R4H9_9GAMM</name>
<dbReference type="EMBL" id="CP066167">
    <property type="protein sequence ID" value="QQD20104.1"/>
    <property type="molecule type" value="Genomic_DNA"/>
</dbReference>
<dbReference type="Pfam" id="PF11814">
    <property type="entry name" value="DUF3335"/>
    <property type="match status" value="1"/>
</dbReference>
<dbReference type="PROSITE" id="PS51186">
    <property type="entry name" value="GNAT"/>
    <property type="match status" value="1"/>
</dbReference>
<organism evidence="4 5">
    <name type="scientific">Spongiibacter nanhainus</name>
    <dbReference type="NCBI Taxonomy" id="2794344"/>
    <lineage>
        <taxon>Bacteria</taxon>
        <taxon>Pseudomonadati</taxon>
        <taxon>Pseudomonadota</taxon>
        <taxon>Gammaproteobacteria</taxon>
        <taxon>Cellvibrionales</taxon>
        <taxon>Spongiibacteraceae</taxon>
        <taxon>Spongiibacter</taxon>
    </lineage>
</organism>
<dbReference type="Gene3D" id="3.90.70.10">
    <property type="entry name" value="Cysteine proteinases"/>
    <property type="match status" value="1"/>
</dbReference>
<evidence type="ECO:0000256" key="2">
    <source>
        <dbReference type="ARBA" id="ARBA00023315"/>
    </source>
</evidence>
<gene>
    <name evidence="4" type="ORF">I6N98_07580</name>
</gene>
<dbReference type="Gene3D" id="3.40.630.30">
    <property type="match status" value="1"/>
</dbReference>
<dbReference type="PANTHER" id="PTHR43420">
    <property type="entry name" value="ACETYLTRANSFERASE"/>
    <property type="match status" value="1"/>
</dbReference>
<dbReference type="InterPro" id="IPR021770">
    <property type="entry name" value="DUF3335"/>
</dbReference>
<dbReference type="AlphaFoldDB" id="A0A7T4R4H9"/>
<accession>A0A7T4R4H9</accession>
<dbReference type="GO" id="GO:0016747">
    <property type="term" value="F:acyltransferase activity, transferring groups other than amino-acyl groups"/>
    <property type="evidence" value="ECO:0007669"/>
    <property type="project" value="InterPro"/>
</dbReference>
<keyword evidence="1 4" id="KW-0808">Transferase</keyword>
<dbReference type="SUPFAM" id="SSF55729">
    <property type="entry name" value="Acyl-CoA N-acyltransferases (Nat)"/>
    <property type="match status" value="1"/>
</dbReference>
<keyword evidence="2" id="KW-0012">Acyltransferase</keyword>
<dbReference type="InterPro" id="IPR000182">
    <property type="entry name" value="GNAT_dom"/>
</dbReference>
<dbReference type="Pfam" id="PF00583">
    <property type="entry name" value="Acetyltransf_1"/>
    <property type="match status" value="1"/>
</dbReference>
<keyword evidence="5" id="KW-1185">Reference proteome</keyword>
<dbReference type="Proteomes" id="UP000596063">
    <property type="component" value="Chromosome"/>
</dbReference>